<name>A0A915HYK7_ROMCU</name>
<evidence type="ECO:0000313" key="1">
    <source>
        <dbReference type="Proteomes" id="UP000887565"/>
    </source>
</evidence>
<reference evidence="2" key="1">
    <citation type="submission" date="2022-11" db="UniProtKB">
        <authorList>
            <consortium name="WormBaseParasite"/>
        </authorList>
    </citation>
    <scope>IDENTIFICATION</scope>
</reference>
<keyword evidence="1" id="KW-1185">Reference proteome</keyword>
<accession>A0A915HYK7</accession>
<dbReference type="Proteomes" id="UP000887565">
    <property type="component" value="Unplaced"/>
</dbReference>
<protein>
    <submittedName>
        <fullName evidence="2">Uncharacterized protein</fullName>
    </submittedName>
</protein>
<dbReference type="WBParaSite" id="nRc.2.0.1.t06980-RA">
    <property type="protein sequence ID" value="nRc.2.0.1.t06980-RA"/>
    <property type="gene ID" value="nRc.2.0.1.g06980"/>
</dbReference>
<sequence>MFPKSPKNKDWGANSYLDARLALAPNVIGAKILAGTHENKECVVEKENGQAQNHAKISVIIYGCIPIARVSVSPECPHFPKVLFPRRQMKQLSSCK</sequence>
<evidence type="ECO:0000313" key="2">
    <source>
        <dbReference type="WBParaSite" id="nRc.2.0.1.t06980-RA"/>
    </source>
</evidence>
<dbReference type="AlphaFoldDB" id="A0A915HYK7"/>
<proteinExistence type="predicted"/>
<organism evidence="1 2">
    <name type="scientific">Romanomermis culicivorax</name>
    <name type="common">Nematode worm</name>
    <dbReference type="NCBI Taxonomy" id="13658"/>
    <lineage>
        <taxon>Eukaryota</taxon>
        <taxon>Metazoa</taxon>
        <taxon>Ecdysozoa</taxon>
        <taxon>Nematoda</taxon>
        <taxon>Enoplea</taxon>
        <taxon>Dorylaimia</taxon>
        <taxon>Mermithida</taxon>
        <taxon>Mermithoidea</taxon>
        <taxon>Mermithidae</taxon>
        <taxon>Romanomermis</taxon>
    </lineage>
</organism>